<dbReference type="Pfam" id="PF06268">
    <property type="entry name" value="Fascin"/>
    <property type="match status" value="1"/>
</dbReference>
<name>A0AAV2T4P2_CALDB</name>
<evidence type="ECO:0000259" key="5">
    <source>
        <dbReference type="Pfam" id="PF06268"/>
    </source>
</evidence>
<accession>A0AAV2T4P2</accession>
<feature type="chain" id="PRO_5043506240" description="Fascin-like domain-containing protein" evidence="4">
    <location>
        <begin position="20"/>
        <end position="619"/>
    </location>
</feature>
<evidence type="ECO:0000313" key="6">
    <source>
        <dbReference type="EMBL" id="CAL5131370.1"/>
    </source>
</evidence>
<feature type="domain" description="Fascin-like" evidence="5">
    <location>
        <begin position="41"/>
        <end position="145"/>
    </location>
</feature>
<dbReference type="GO" id="GO:0005737">
    <property type="term" value="C:cytoplasm"/>
    <property type="evidence" value="ECO:0007669"/>
    <property type="project" value="UniProtKB-SubCell"/>
</dbReference>
<comment type="subcellular location">
    <subcellularLocation>
        <location evidence="1">Cytoplasm</location>
    </subcellularLocation>
</comment>
<dbReference type="CDD" id="cd23335">
    <property type="entry name" value="beta-trefoil_FSCN_rpt2"/>
    <property type="match status" value="1"/>
</dbReference>
<dbReference type="SUPFAM" id="SSF50405">
    <property type="entry name" value="Actin-crosslinking proteins"/>
    <property type="match status" value="2"/>
</dbReference>
<keyword evidence="3" id="KW-0009">Actin-binding</keyword>
<dbReference type="EMBL" id="CAXLJL010000090">
    <property type="protein sequence ID" value="CAL5131370.1"/>
    <property type="molecule type" value="Genomic_DNA"/>
</dbReference>
<evidence type="ECO:0000256" key="4">
    <source>
        <dbReference type="SAM" id="SignalP"/>
    </source>
</evidence>
<keyword evidence="2" id="KW-0963">Cytoplasm</keyword>
<dbReference type="InterPro" id="IPR022768">
    <property type="entry name" value="Fascin-like_dom"/>
</dbReference>
<evidence type="ECO:0000256" key="2">
    <source>
        <dbReference type="ARBA" id="ARBA00022490"/>
    </source>
</evidence>
<evidence type="ECO:0000313" key="7">
    <source>
        <dbReference type="Proteomes" id="UP001497525"/>
    </source>
</evidence>
<feature type="signal peptide" evidence="4">
    <location>
        <begin position="1"/>
        <end position="19"/>
    </location>
</feature>
<dbReference type="Proteomes" id="UP001497525">
    <property type="component" value="Unassembled WGS sequence"/>
</dbReference>
<evidence type="ECO:0000256" key="3">
    <source>
        <dbReference type="ARBA" id="ARBA00023203"/>
    </source>
</evidence>
<keyword evidence="4" id="KW-0732">Signal</keyword>
<dbReference type="GO" id="GO:0030674">
    <property type="term" value="F:protein-macromolecule adaptor activity"/>
    <property type="evidence" value="ECO:0007669"/>
    <property type="project" value="InterPro"/>
</dbReference>
<organism evidence="6 7">
    <name type="scientific">Calicophoron daubneyi</name>
    <name type="common">Rumen fluke</name>
    <name type="synonym">Paramphistomum daubneyi</name>
    <dbReference type="NCBI Taxonomy" id="300641"/>
    <lineage>
        <taxon>Eukaryota</taxon>
        <taxon>Metazoa</taxon>
        <taxon>Spiralia</taxon>
        <taxon>Lophotrochozoa</taxon>
        <taxon>Platyhelminthes</taxon>
        <taxon>Trematoda</taxon>
        <taxon>Digenea</taxon>
        <taxon>Plagiorchiida</taxon>
        <taxon>Pronocephalata</taxon>
        <taxon>Paramphistomoidea</taxon>
        <taxon>Paramphistomidae</taxon>
        <taxon>Calicophoron</taxon>
    </lineage>
</organism>
<evidence type="ECO:0000256" key="1">
    <source>
        <dbReference type="ARBA" id="ARBA00004496"/>
    </source>
</evidence>
<dbReference type="AlphaFoldDB" id="A0AAV2T4P2"/>
<proteinExistence type="predicted"/>
<dbReference type="CDD" id="cd23334">
    <property type="entry name" value="beta-trefoil_FSCN_rpt1"/>
    <property type="match status" value="1"/>
</dbReference>
<gene>
    <name evidence="6" type="ORF">CDAUBV1_LOCUS3788</name>
</gene>
<dbReference type="Gene3D" id="2.80.10.50">
    <property type="match status" value="3"/>
</dbReference>
<sequence>MAFTLSIFVLSLDILQMDSVQLGEDFIECTRLGIIHSPSGRFLTVEVFNSEINIAGTSFRRRQIWTLFMERGRPDTVYLQSNLGRFLSADKNGKVSGSATSPGLDERFVLEFSPQATGTWAFRSQAYGFYLTGSDKQVSCFSKTPVWWAVRLAVHPQVHLRHQFRDRYLRLLPDGSELRADLPYPWGSEALIWLEQVPMDGSGHGPMSAAAVARLGRVALRCENGQYLKPDGSMSGKLDDSVLFAFELRPGFPTTYVFRDSTGACLTTIGPGTTRVKPTTMTPGKEEFFLIERAALQVGVMASNNKYASVKQGVEISANQQSLDETGIFQLEYVGGKGFNSSTAIVPGLALPQSPGGDAAIELTTNGSYSSATNGMAPGIYCLVTGHWRLRSRSGKLWRMAPSSPVQSTASDGDKDSLFEILTLSDQNSGADQGRVVLRTNTPDGGQSLSARKLGAISSSDHTVSETEPPAPGDVFRLKLINRPSLAFLSMLTNGFISAGRQNTLDCSSVSFERFDLRLTQNDTYQLFARGKGGNYFLWKADSDGLIHLEPTQSIPEDDPENAPTPEPSTEFQLYFLGQYRTLIRVANSHGLCLVKAGPKGEIKYEQAADIQVNCIWEF</sequence>
<comment type="caution">
    <text evidence="6">The sequence shown here is derived from an EMBL/GenBank/DDBJ whole genome shotgun (WGS) entry which is preliminary data.</text>
</comment>
<protein>
    <recommendedName>
        <fullName evidence="5">Fascin-like domain-containing protein</fullName>
    </recommendedName>
</protein>
<dbReference type="GO" id="GO:0051015">
    <property type="term" value="F:actin filament binding"/>
    <property type="evidence" value="ECO:0007669"/>
    <property type="project" value="InterPro"/>
</dbReference>
<dbReference type="InterPro" id="IPR008999">
    <property type="entry name" value="Actin-crosslinking"/>
</dbReference>
<reference evidence="6" key="1">
    <citation type="submission" date="2024-06" db="EMBL/GenBank/DDBJ databases">
        <authorList>
            <person name="Liu X."/>
            <person name="Lenzi L."/>
            <person name="Haldenby T S."/>
            <person name="Uol C."/>
        </authorList>
    </citation>
    <scope>NUCLEOTIDE SEQUENCE</scope>
</reference>